<dbReference type="EMBL" id="FOLO01000007">
    <property type="protein sequence ID" value="SFC30807.1"/>
    <property type="molecule type" value="Genomic_DNA"/>
</dbReference>
<dbReference type="InterPro" id="IPR006827">
    <property type="entry name" value="Lant_deHydtase_N"/>
</dbReference>
<dbReference type="InterPro" id="IPR023809">
    <property type="entry name" value="Thiopep_bacteriocin_synth_dom"/>
</dbReference>
<evidence type="ECO:0000259" key="1">
    <source>
        <dbReference type="Pfam" id="PF04738"/>
    </source>
</evidence>
<dbReference type="NCBIfam" id="TIGR03891">
    <property type="entry name" value="thiopep_ocin"/>
    <property type="match status" value="1"/>
</dbReference>
<gene>
    <name evidence="3" type="ORF">SAMN02745724_01363</name>
</gene>
<dbReference type="Pfam" id="PF04738">
    <property type="entry name" value="Lant_dehydr_N"/>
    <property type="match status" value="1"/>
</dbReference>
<dbReference type="OrthoDB" id="1273722at2"/>
<name>A0A1I1I3B5_9GAMM</name>
<evidence type="ECO:0000313" key="3">
    <source>
        <dbReference type="EMBL" id="SFC30807.1"/>
    </source>
</evidence>
<dbReference type="STRING" id="1123010.SAMN02745724_01363"/>
<feature type="domain" description="Thiopeptide-type bacteriocin biosynthesis" evidence="2">
    <location>
        <begin position="793"/>
        <end position="1068"/>
    </location>
</feature>
<protein>
    <submittedName>
        <fullName evidence="3">Thiopeptide-type bacteriocin biosynthesis domain-containing protein</fullName>
    </submittedName>
</protein>
<dbReference type="Pfam" id="PF14028">
    <property type="entry name" value="Lant_dehydr_C"/>
    <property type="match status" value="1"/>
</dbReference>
<dbReference type="RefSeq" id="WP_091982147.1">
    <property type="nucleotide sequence ID" value="NZ_FOLO01000007.1"/>
</dbReference>
<dbReference type="Proteomes" id="UP000198862">
    <property type="component" value="Unassembled WGS sequence"/>
</dbReference>
<keyword evidence="4" id="KW-1185">Reference proteome</keyword>
<proteinExistence type="predicted"/>
<organism evidence="3 4">
    <name type="scientific">Pseudoalteromonas denitrificans DSM 6059</name>
    <dbReference type="NCBI Taxonomy" id="1123010"/>
    <lineage>
        <taxon>Bacteria</taxon>
        <taxon>Pseudomonadati</taxon>
        <taxon>Pseudomonadota</taxon>
        <taxon>Gammaproteobacteria</taxon>
        <taxon>Alteromonadales</taxon>
        <taxon>Pseudoalteromonadaceae</taxon>
        <taxon>Pseudoalteromonas</taxon>
    </lineage>
</organism>
<accession>A0A1I1I3B5</accession>
<reference evidence="3 4" key="1">
    <citation type="submission" date="2016-10" db="EMBL/GenBank/DDBJ databases">
        <authorList>
            <person name="de Groot N.N."/>
        </authorList>
    </citation>
    <scope>NUCLEOTIDE SEQUENCE [LARGE SCALE GENOMIC DNA]</scope>
    <source>
        <strain evidence="3 4">DSM 6059</strain>
    </source>
</reference>
<sequence>MSKPEIKHQDFFVIRTPRMPVNALSALGNSKQQTQDALKSWIAIPQVKEALYLASPSLLERIEQFEKNKIDNTDKKPKKSELKQAKKLELALLKYMIRMCSRPTPFGLFSGIFMGDISSQTKILSQNLSLDSRKTRLDMFYLSAIKEHFLKHNARSEQLKYSPNSSHYFIADHCRYIEAYQSDETRQYRLSAIERDEYFDFILDKAKEGLSFNQLVNALLGRFSQSDAADLEEVEAEKNDVIEYVQQLIDESILLADIPLPLTGEAPDTALINSLNKIGQKETADHISTSLYQLQQLDNQKSGTVDDYKKILEHLNQLPVKAQENKLFQSDIYRAFEHCELDESQISRLLKQLKLIKGLSIKHTEPFSDFISKFNLRFEGQYVPLDKLLDDESGISFSNETGYEAPLLAGLKLRSSSGGQGAGQSASILDNLITQEISLPQNRNKSVIKLSSKKLAKHLDKPISESDLPTSFAAMLSLYEDKETQSPFIKFNGCYGPSAANLLGRFCHLNDGLQQNVKTHLSAESAHSPDVIFAEIVHMPEGRPGNVIARPHLRQYEIVFLADSSLQSEFQIPISDLHVWVEGGQVKLWSKRLDKQVIPRLSSAHNYSSHSLSAYKFLSMLQHQGSSSPSFSMPQSQVNMSFVPRVMLDNLILSEKIWRIERKELEEVLDTKSADTTEIVIKKWQELKEKYQLDDHVAYAMSDNVLQLNLTNPLMLEILLSETKGQITVELKEVLTGQFNTPVKSSTGECYANELIIPFLNTGAKEHINFSDDPQANILAKPIKRRFSPGSEWLSLKVYSGNTAVETLLAESLLPLIEQCAPLYKKWFFIRYGDPDWHLRLRFFGDPSILCGQLLPKLNQLLDPMIESGEIHKAELFTYEREVERYGGPDAMALIEELFMADSQLVAKTVQLEEEYGEDVRWRIALLMTNQLLNTFDYEVENKLSLISGLRAGFGKEFNESSQLRKQLGDKYKKIQTQLLSDFSQFEDPQQSEIEEDTQQIFDLINVWQQDVTPVIHSLNALMSSDEGIKCSKDTLLSSLLHMHNNRMFKAYGREHELVMHDFLRRYYFSAGKRR</sequence>
<dbReference type="AlphaFoldDB" id="A0A1I1I3B5"/>
<evidence type="ECO:0000313" key="4">
    <source>
        <dbReference type="Proteomes" id="UP000198862"/>
    </source>
</evidence>
<feature type="domain" description="Lantibiotic dehydratase N-terminal" evidence="1">
    <location>
        <begin position="45"/>
        <end position="719"/>
    </location>
</feature>
<evidence type="ECO:0000259" key="2">
    <source>
        <dbReference type="Pfam" id="PF14028"/>
    </source>
</evidence>